<dbReference type="GO" id="GO:0008764">
    <property type="term" value="F:UDP-N-acetylmuramoylalanine-D-glutamate ligase activity"/>
    <property type="evidence" value="ECO:0007669"/>
    <property type="project" value="UniProtKB-UniRule"/>
</dbReference>
<keyword evidence="8 9" id="KW-0131">Cell cycle</keyword>
<dbReference type="GO" id="GO:0051301">
    <property type="term" value="P:cell division"/>
    <property type="evidence" value="ECO:0007669"/>
    <property type="project" value="UniProtKB-KW"/>
</dbReference>
<dbReference type="STRING" id="1238182.C882_0071"/>
<dbReference type="NCBIfam" id="TIGR01087">
    <property type="entry name" value="murD"/>
    <property type="match status" value="1"/>
</dbReference>
<protein>
    <recommendedName>
        <fullName evidence="9 10">UDP-N-acetylmuramoylalanine--D-glutamate ligase</fullName>
        <ecNumber evidence="9 10">6.3.2.9</ecNumber>
    </recommendedName>
    <alternativeName>
        <fullName evidence="9">D-glutamic acid-adding enzyme</fullName>
    </alternativeName>
    <alternativeName>
        <fullName evidence="9">UDP-N-acetylmuramoyl-L-alanyl-D-glutamate synthetase</fullName>
    </alternativeName>
</protein>
<dbReference type="Pfam" id="PF08245">
    <property type="entry name" value="Mur_ligase_M"/>
    <property type="match status" value="1"/>
</dbReference>
<evidence type="ECO:0000259" key="11">
    <source>
        <dbReference type="Pfam" id="PF02875"/>
    </source>
</evidence>
<evidence type="ECO:0000256" key="9">
    <source>
        <dbReference type="HAMAP-Rule" id="MF_00639"/>
    </source>
</evidence>
<dbReference type="PROSITE" id="PS01011">
    <property type="entry name" value="FOLYLPOLYGLU_SYNT_1"/>
    <property type="match status" value="1"/>
</dbReference>
<evidence type="ECO:0000256" key="3">
    <source>
        <dbReference type="ARBA" id="ARBA00022490"/>
    </source>
</evidence>
<dbReference type="Pfam" id="PF02875">
    <property type="entry name" value="Mur_ligase_C"/>
    <property type="match status" value="1"/>
</dbReference>
<name>K9GVI4_9PROT</name>
<dbReference type="GO" id="GO:0009252">
    <property type="term" value="P:peptidoglycan biosynthetic process"/>
    <property type="evidence" value="ECO:0007669"/>
    <property type="project" value="UniProtKB-UniRule"/>
</dbReference>
<comment type="subcellular location">
    <subcellularLocation>
        <location evidence="1 9 10">Cytoplasm</location>
    </subcellularLocation>
</comment>
<comment type="catalytic activity">
    <reaction evidence="9 10">
        <text>UDP-N-acetyl-alpha-D-muramoyl-L-alanine + D-glutamate + ATP = UDP-N-acetyl-alpha-D-muramoyl-L-alanyl-D-glutamate + ADP + phosphate + H(+)</text>
        <dbReference type="Rhea" id="RHEA:16429"/>
        <dbReference type="ChEBI" id="CHEBI:15378"/>
        <dbReference type="ChEBI" id="CHEBI:29986"/>
        <dbReference type="ChEBI" id="CHEBI:30616"/>
        <dbReference type="ChEBI" id="CHEBI:43474"/>
        <dbReference type="ChEBI" id="CHEBI:83898"/>
        <dbReference type="ChEBI" id="CHEBI:83900"/>
        <dbReference type="ChEBI" id="CHEBI:456216"/>
        <dbReference type="EC" id="6.3.2.9"/>
    </reaction>
</comment>
<accession>K9GVI4</accession>
<dbReference type="SUPFAM" id="SSF53623">
    <property type="entry name" value="MurD-like peptide ligases, catalytic domain"/>
    <property type="match status" value="1"/>
</dbReference>
<dbReference type="AlphaFoldDB" id="K9GVI4"/>
<dbReference type="GO" id="GO:0071555">
    <property type="term" value="P:cell wall organization"/>
    <property type="evidence" value="ECO:0007669"/>
    <property type="project" value="UniProtKB-KW"/>
</dbReference>
<dbReference type="GO" id="GO:0005524">
    <property type="term" value="F:ATP binding"/>
    <property type="evidence" value="ECO:0007669"/>
    <property type="project" value="UniProtKB-UniRule"/>
</dbReference>
<dbReference type="GO" id="GO:0005737">
    <property type="term" value="C:cytoplasm"/>
    <property type="evidence" value="ECO:0007669"/>
    <property type="project" value="UniProtKB-SubCell"/>
</dbReference>
<evidence type="ECO:0000256" key="2">
    <source>
        <dbReference type="ARBA" id="ARBA00004752"/>
    </source>
</evidence>
<dbReference type="RefSeq" id="WP_009540731.1">
    <property type="nucleotide sequence ID" value="NZ_ANHY01000010.1"/>
</dbReference>
<dbReference type="UniPathway" id="UPA00219"/>
<keyword evidence="6 9" id="KW-0547">Nucleotide-binding</keyword>
<dbReference type="InterPro" id="IPR036565">
    <property type="entry name" value="Mur-like_cat_sf"/>
</dbReference>
<dbReference type="Gene3D" id="3.90.190.20">
    <property type="entry name" value="Mur ligase, C-terminal domain"/>
    <property type="match status" value="1"/>
</dbReference>
<evidence type="ECO:0000259" key="12">
    <source>
        <dbReference type="Pfam" id="PF08245"/>
    </source>
</evidence>
<keyword evidence="7 9" id="KW-0067">ATP-binding</keyword>
<dbReference type="Gene3D" id="3.40.50.720">
    <property type="entry name" value="NAD(P)-binding Rossmann-like Domain"/>
    <property type="match status" value="1"/>
</dbReference>
<dbReference type="InterPro" id="IPR004101">
    <property type="entry name" value="Mur_ligase_C"/>
</dbReference>
<keyword evidence="3 9" id="KW-0963">Cytoplasm</keyword>
<keyword evidence="4 9" id="KW-0436">Ligase</keyword>
<dbReference type="Proteomes" id="UP000009881">
    <property type="component" value="Unassembled WGS sequence"/>
</dbReference>
<organism evidence="13 14">
    <name type="scientific">Caenispirillum salinarum AK4</name>
    <dbReference type="NCBI Taxonomy" id="1238182"/>
    <lineage>
        <taxon>Bacteria</taxon>
        <taxon>Pseudomonadati</taxon>
        <taxon>Pseudomonadota</taxon>
        <taxon>Alphaproteobacteria</taxon>
        <taxon>Rhodospirillales</taxon>
        <taxon>Novispirillaceae</taxon>
        <taxon>Caenispirillum</taxon>
    </lineage>
</organism>
<evidence type="ECO:0000256" key="6">
    <source>
        <dbReference type="ARBA" id="ARBA00022741"/>
    </source>
</evidence>
<dbReference type="PANTHER" id="PTHR43692:SF1">
    <property type="entry name" value="UDP-N-ACETYLMURAMOYLALANINE--D-GLUTAMATE LIGASE"/>
    <property type="match status" value="1"/>
</dbReference>
<dbReference type="GO" id="GO:0004326">
    <property type="term" value="F:tetrahydrofolylpolyglutamate synthase activity"/>
    <property type="evidence" value="ECO:0007669"/>
    <property type="project" value="InterPro"/>
</dbReference>
<comment type="function">
    <text evidence="9 10">Cell wall formation. Catalyzes the addition of glutamate to the nucleotide precursor UDP-N-acetylmuramoyl-L-alanine (UMA).</text>
</comment>
<dbReference type="GO" id="GO:0008360">
    <property type="term" value="P:regulation of cell shape"/>
    <property type="evidence" value="ECO:0007669"/>
    <property type="project" value="UniProtKB-KW"/>
</dbReference>
<dbReference type="eggNOG" id="COG0771">
    <property type="taxonomic scope" value="Bacteria"/>
</dbReference>
<keyword evidence="9 10" id="KW-0573">Peptidoglycan synthesis</keyword>
<evidence type="ECO:0000256" key="5">
    <source>
        <dbReference type="ARBA" id="ARBA00022618"/>
    </source>
</evidence>
<gene>
    <name evidence="9" type="primary">murD</name>
    <name evidence="13" type="ORF">C882_0071</name>
</gene>
<dbReference type="InterPro" id="IPR036615">
    <property type="entry name" value="Mur_ligase_C_dom_sf"/>
</dbReference>
<dbReference type="EC" id="6.3.2.9" evidence="9 10"/>
<dbReference type="HAMAP" id="MF_00639">
    <property type="entry name" value="MurD"/>
    <property type="match status" value="1"/>
</dbReference>
<reference evidence="13 14" key="1">
    <citation type="journal article" date="2013" name="Genome Announc.">
        <title>Draft Genome Sequence of an Alphaproteobacterium, Caenispirillum salinarum AK4(T), Isolated from a Solar Saltern.</title>
        <authorList>
            <person name="Khatri I."/>
            <person name="Singh A."/>
            <person name="Korpole S."/>
            <person name="Pinnaka A.K."/>
            <person name="Subramanian S."/>
        </authorList>
    </citation>
    <scope>NUCLEOTIDE SEQUENCE [LARGE SCALE GENOMIC DNA]</scope>
    <source>
        <strain evidence="13 14">AK4</strain>
    </source>
</reference>
<feature type="binding site" evidence="9">
    <location>
        <begin position="116"/>
        <end position="122"/>
    </location>
    <ligand>
        <name>ATP</name>
        <dbReference type="ChEBI" id="CHEBI:30616"/>
    </ligand>
</feature>
<dbReference type="InterPro" id="IPR005762">
    <property type="entry name" value="MurD"/>
</dbReference>
<feature type="domain" description="Mur ligase central" evidence="12">
    <location>
        <begin position="114"/>
        <end position="297"/>
    </location>
</feature>
<proteinExistence type="inferred from homology"/>
<evidence type="ECO:0000256" key="7">
    <source>
        <dbReference type="ARBA" id="ARBA00022840"/>
    </source>
</evidence>
<dbReference type="InterPro" id="IPR036291">
    <property type="entry name" value="NAD(P)-bd_dom_sf"/>
</dbReference>
<evidence type="ECO:0000313" key="13">
    <source>
        <dbReference type="EMBL" id="EKV29990.1"/>
    </source>
</evidence>
<dbReference type="Gene3D" id="3.40.1190.10">
    <property type="entry name" value="Mur-like, catalytic domain"/>
    <property type="match status" value="1"/>
</dbReference>
<comment type="pathway">
    <text evidence="2 9 10">Cell wall biogenesis; peptidoglycan biosynthesis.</text>
</comment>
<evidence type="ECO:0000256" key="8">
    <source>
        <dbReference type="ARBA" id="ARBA00023306"/>
    </source>
</evidence>
<feature type="domain" description="Mur ligase C-terminal" evidence="11">
    <location>
        <begin position="319"/>
        <end position="433"/>
    </location>
</feature>
<dbReference type="SUPFAM" id="SSF53244">
    <property type="entry name" value="MurD-like peptide ligases, peptide-binding domain"/>
    <property type="match status" value="1"/>
</dbReference>
<keyword evidence="5 9" id="KW-0132">Cell division</keyword>
<keyword evidence="9 10" id="KW-0961">Cell wall biogenesis/degradation</keyword>
<keyword evidence="9 10" id="KW-0133">Cell shape</keyword>
<dbReference type="InterPro" id="IPR018109">
    <property type="entry name" value="Folylpolyglutamate_synth_CS"/>
</dbReference>
<evidence type="ECO:0000256" key="4">
    <source>
        <dbReference type="ARBA" id="ARBA00022598"/>
    </source>
</evidence>
<evidence type="ECO:0000256" key="1">
    <source>
        <dbReference type="ARBA" id="ARBA00004496"/>
    </source>
</evidence>
<dbReference type="InterPro" id="IPR013221">
    <property type="entry name" value="Mur_ligase_cen"/>
</dbReference>
<evidence type="ECO:0000313" key="14">
    <source>
        <dbReference type="Proteomes" id="UP000009881"/>
    </source>
</evidence>
<comment type="similarity">
    <text evidence="9">Belongs to the MurCDEF family.</text>
</comment>
<dbReference type="PANTHER" id="PTHR43692">
    <property type="entry name" value="UDP-N-ACETYLMURAMOYLALANINE--D-GLUTAMATE LIGASE"/>
    <property type="match status" value="1"/>
</dbReference>
<keyword evidence="14" id="KW-1185">Reference proteome</keyword>
<comment type="caution">
    <text evidence="13">The sequence shown here is derived from an EMBL/GenBank/DDBJ whole genome shotgun (WGS) entry which is preliminary data.</text>
</comment>
<evidence type="ECO:0000256" key="10">
    <source>
        <dbReference type="RuleBase" id="RU003664"/>
    </source>
</evidence>
<dbReference type="EMBL" id="ANHY01000010">
    <property type="protein sequence ID" value="EKV29990.1"/>
    <property type="molecule type" value="Genomic_DNA"/>
</dbReference>
<sequence length="469" mass="49508">MVIPHYAGRTVAVLGLGKTGLTAARALSMGGARVKCWDDTADRRAEAEAAGFTCVEPTPRSWSDIVACVWSPGIPHTFPKPHPAKAILEAKGIAPVCDIELLLNRCADAFTVAITGTNGKSTTTALIGHILACAGHRVEVGGNLGTPVLELAPLPFHGTYVLEMSSYQLELTPSLSPDVALLLNITPDHLARHGGMDGYVAAKERIFANQWQPAVAVIGQDDKHCRAMTRRVAHACNADVIPVRADGEEPGGIFTLDGVLFDATERGGPREVCDLRTIPALPGAHNWQNACAAYAACRARGVHPQTIVAAMRTFPGLAHRQETVAMIDGVRFVNDSKATNAEAAEKALTCYGAVYWIAGGQAKEGGIDALKPHFKRIRHAFLIGEAAAEFATVLKAEGVPVTMAGTLDEAVPAAAVRAARDDVRDPVVLLSPACASWDQFKSFEHRGDTFRALVARMEARGAAAGGGAA</sequence>
<dbReference type="SUPFAM" id="SSF51735">
    <property type="entry name" value="NAD(P)-binding Rossmann-fold domains"/>
    <property type="match status" value="1"/>
</dbReference>
<dbReference type="PATRIC" id="fig|1238182.3.peg.2287"/>